<dbReference type="SUPFAM" id="SSF47203">
    <property type="entry name" value="Acyl-CoA dehydrogenase C-terminal domain-like"/>
    <property type="match status" value="1"/>
</dbReference>
<dbReference type="GO" id="GO:0050660">
    <property type="term" value="F:flavin adenine dinucleotide binding"/>
    <property type="evidence" value="ECO:0007669"/>
    <property type="project" value="InterPro"/>
</dbReference>
<dbReference type="PANTHER" id="PTHR43884">
    <property type="entry name" value="ACYL-COA DEHYDROGENASE"/>
    <property type="match status" value="1"/>
</dbReference>
<dbReference type="RefSeq" id="WP_104830171.1">
    <property type="nucleotide sequence ID" value="NZ_PJCH01000006.1"/>
</dbReference>
<feature type="domain" description="Acyl-CoA dehydrogenase C-terminal" evidence="3">
    <location>
        <begin position="254"/>
        <end position="379"/>
    </location>
</feature>
<comment type="caution">
    <text evidence="4">The sequence shown here is derived from an EMBL/GenBank/DDBJ whole genome shotgun (WGS) entry which is preliminary data.</text>
</comment>
<dbReference type="PANTHER" id="PTHR43884:SF12">
    <property type="entry name" value="ISOVALERYL-COA DEHYDROGENASE, MITOCHONDRIAL-RELATED"/>
    <property type="match status" value="1"/>
</dbReference>
<dbReference type="Gene3D" id="1.10.540.10">
    <property type="entry name" value="Acyl-CoA dehydrogenase/oxidase, N-terminal domain"/>
    <property type="match status" value="1"/>
</dbReference>
<evidence type="ECO:0000313" key="4">
    <source>
        <dbReference type="EMBL" id="PQA87633.1"/>
    </source>
</evidence>
<dbReference type="InterPro" id="IPR009100">
    <property type="entry name" value="AcylCoA_DH/oxidase_NM_dom_sf"/>
</dbReference>
<reference evidence="4 5" key="1">
    <citation type="submission" date="2017-12" db="EMBL/GenBank/DDBJ databases">
        <authorList>
            <person name="Hurst M.R.H."/>
        </authorList>
    </citation>
    <scope>NUCLEOTIDE SEQUENCE [LARGE SCALE GENOMIC DNA]</scope>
    <source>
        <strain evidence="4 5">SY-3-19</strain>
    </source>
</reference>
<dbReference type="InterPro" id="IPR037069">
    <property type="entry name" value="AcylCoA_DH/ox_N_sf"/>
</dbReference>
<organism evidence="4 5">
    <name type="scientific">Hyphococcus luteus</name>
    <dbReference type="NCBI Taxonomy" id="2058213"/>
    <lineage>
        <taxon>Bacteria</taxon>
        <taxon>Pseudomonadati</taxon>
        <taxon>Pseudomonadota</taxon>
        <taxon>Alphaproteobacteria</taxon>
        <taxon>Parvularculales</taxon>
        <taxon>Parvularculaceae</taxon>
        <taxon>Hyphococcus</taxon>
    </lineage>
</organism>
<dbReference type="GO" id="GO:0008470">
    <property type="term" value="F:3-methylbutanoyl-CoA dehydrogenase activity"/>
    <property type="evidence" value="ECO:0007669"/>
    <property type="project" value="TreeGrafter"/>
</dbReference>
<dbReference type="Proteomes" id="UP000239504">
    <property type="component" value="Unassembled WGS sequence"/>
</dbReference>
<dbReference type="Gene3D" id="2.40.110.10">
    <property type="entry name" value="Butyryl-CoA Dehydrogenase, subunit A, domain 2"/>
    <property type="match status" value="1"/>
</dbReference>
<dbReference type="AlphaFoldDB" id="A0A2S7K553"/>
<protein>
    <submittedName>
        <fullName evidence="4">Oxidoreductase</fullName>
    </submittedName>
</protein>
<evidence type="ECO:0000259" key="3">
    <source>
        <dbReference type="Pfam" id="PF08028"/>
    </source>
</evidence>
<evidence type="ECO:0000313" key="5">
    <source>
        <dbReference type="Proteomes" id="UP000239504"/>
    </source>
</evidence>
<dbReference type="EMBL" id="PJCH01000006">
    <property type="protein sequence ID" value="PQA87633.1"/>
    <property type="molecule type" value="Genomic_DNA"/>
</dbReference>
<dbReference type="Pfam" id="PF02771">
    <property type="entry name" value="Acyl-CoA_dh_N"/>
    <property type="match status" value="1"/>
</dbReference>
<dbReference type="Gene3D" id="1.20.140.10">
    <property type="entry name" value="Butyryl-CoA Dehydrogenase, subunit A, domain 3"/>
    <property type="match status" value="1"/>
</dbReference>
<gene>
    <name evidence="4" type="ORF">CW354_11190</name>
</gene>
<dbReference type="InterPro" id="IPR013107">
    <property type="entry name" value="Acyl-CoA_DH_C"/>
</dbReference>
<dbReference type="SUPFAM" id="SSF56645">
    <property type="entry name" value="Acyl-CoA dehydrogenase NM domain-like"/>
    <property type="match status" value="1"/>
</dbReference>
<keyword evidence="1" id="KW-0560">Oxidoreductase</keyword>
<name>A0A2S7K553_9PROT</name>
<dbReference type="Pfam" id="PF08028">
    <property type="entry name" value="Acyl-CoA_dh_2"/>
    <property type="match status" value="1"/>
</dbReference>
<dbReference type="InterPro" id="IPR046373">
    <property type="entry name" value="Acyl-CoA_Oxase/DH_mid-dom_sf"/>
</dbReference>
<dbReference type="InterPro" id="IPR036250">
    <property type="entry name" value="AcylCo_DH-like_C"/>
</dbReference>
<dbReference type="PIRSF" id="PIRSF016578">
    <property type="entry name" value="HsaA"/>
    <property type="match status" value="1"/>
</dbReference>
<dbReference type="InterPro" id="IPR013786">
    <property type="entry name" value="AcylCoA_DH/ox_N"/>
</dbReference>
<feature type="domain" description="Acyl-CoA dehydrogenase/oxidase N-terminal" evidence="2">
    <location>
        <begin position="26"/>
        <end position="109"/>
    </location>
</feature>
<dbReference type="OrthoDB" id="7316074at2"/>
<sequence>MSKSTAKQTAPLAPPSTGEEALERARILKDEIEDYAPVAERERKVSAEIVDKLNALGLFSIVVPKTFGGAELGFADLVRVTAQLSEYCGSTGWIYGVLAGHSWMLNLFPLKAQEEVFGANGALAATVFRLNGQVEKTNDGFRLTEGEGRFCSGIDFADWVIVGNAVRKPDGGLEPYFFNIPRSDIEIIDDWRTAGMRGTGSRSIRIAEAFIPQWRTCRLEDMLKGTAPGAALHERGVYKLPFSDIAPFSIIGAPIGMARSAVKNAAREAAADLSNADELAIAHHSSKLARIGEAAAETDAAMTLVLADVALIDAAVSRSDISEEDRARFPRDWSWAAQTARRAATSMFEISGGRAIYDGAQIQRIWRDVNSAAQHFAFNREIAMPAYGRALAGLGDAAGYALRTGRR</sequence>
<evidence type="ECO:0000259" key="2">
    <source>
        <dbReference type="Pfam" id="PF02771"/>
    </source>
</evidence>
<dbReference type="GO" id="GO:0006552">
    <property type="term" value="P:L-leucine catabolic process"/>
    <property type="evidence" value="ECO:0007669"/>
    <property type="project" value="TreeGrafter"/>
</dbReference>
<proteinExistence type="predicted"/>
<accession>A0A2S7K553</accession>
<keyword evidence="5" id="KW-1185">Reference proteome</keyword>
<evidence type="ECO:0000256" key="1">
    <source>
        <dbReference type="ARBA" id="ARBA00023002"/>
    </source>
</evidence>